<dbReference type="Pfam" id="PF04993">
    <property type="entry name" value="TfoX_N"/>
    <property type="match status" value="1"/>
</dbReference>
<dbReference type="Gene3D" id="3.30.1460.30">
    <property type="entry name" value="YgaC/TfoX-N like chaperone"/>
    <property type="match status" value="1"/>
</dbReference>
<dbReference type="Proteomes" id="UP000050509">
    <property type="component" value="Unassembled WGS sequence"/>
</dbReference>
<feature type="domain" description="TfoX N-terminal" evidence="1">
    <location>
        <begin position="3"/>
        <end position="77"/>
    </location>
</feature>
<sequence>MSAGRMFGVDCLLVNRKLFALFQNDSMVFKLEGDEHRAALALPGAQVWHPPGQKRAMSKWVQVPAALADRWPQLAEQALAKIAS</sequence>
<dbReference type="AlphaFoldDB" id="A0A0P9CS27"/>
<gene>
    <name evidence="2" type="ORF">SE17_35795</name>
</gene>
<evidence type="ECO:0000313" key="2">
    <source>
        <dbReference type="EMBL" id="KPV48860.1"/>
    </source>
</evidence>
<dbReference type="SUPFAM" id="SSF159894">
    <property type="entry name" value="YgaC/TfoX-N like"/>
    <property type="match status" value="1"/>
</dbReference>
<name>A0A0P9CS27_9CHLR</name>
<evidence type="ECO:0000313" key="3">
    <source>
        <dbReference type="Proteomes" id="UP000050509"/>
    </source>
</evidence>
<comment type="caution">
    <text evidence="2">The sequence shown here is derived from an EMBL/GenBank/DDBJ whole genome shotgun (WGS) entry which is preliminary data.</text>
</comment>
<proteinExistence type="predicted"/>
<reference evidence="2 3" key="1">
    <citation type="submission" date="2015-09" db="EMBL/GenBank/DDBJ databases">
        <title>Draft genome sequence of Kouleothrix aurantiaca JCM 19913.</title>
        <authorList>
            <person name="Hemp J."/>
        </authorList>
    </citation>
    <scope>NUCLEOTIDE SEQUENCE [LARGE SCALE GENOMIC DNA]</scope>
    <source>
        <strain evidence="2 3">COM-B</strain>
    </source>
</reference>
<dbReference type="InterPro" id="IPR007076">
    <property type="entry name" value="TfoX_N"/>
</dbReference>
<keyword evidence="3" id="KW-1185">Reference proteome</keyword>
<organism evidence="2 3">
    <name type="scientific">Kouleothrix aurantiaca</name>
    <dbReference type="NCBI Taxonomy" id="186479"/>
    <lineage>
        <taxon>Bacteria</taxon>
        <taxon>Bacillati</taxon>
        <taxon>Chloroflexota</taxon>
        <taxon>Chloroflexia</taxon>
        <taxon>Chloroflexales</taxon>
        <taxon>Roseiflexineae</taxon>
        <taxon>Roseiflexaceae</taxon>
        <taxon>Kouleothrix</taxon>
    </lineage>
</organism>
<evidence type="ECO:0000259" key="1">
    <source>
        <dbReference type="Pfam" id="PF04993"/>
    </source>
</evidence>
<protein>
    <recommendedName>
        <fullName evidence="1">TfoX N-terminal domain-containing protein</fullName>
    </recommendedName>
</protein>
<dbReference type="EMBL" id="LJCR01002348">
    <property type="protein sequence ID" value="KPV48860.1"/>
    <property type="molecule type" value="Genomic_DNA"/>
</dbReference>
<accession>A0A0P9CS27</accession>